<reference evidence="1 2" key="1">
    <citation type="submission" date="2023-06" db="EMBL/GenBank/DDBJ databases">
        <title>Actinomycetospora Odt1-22.</title>
        <authorList>
            <person name="Supong K."/>
        </authorList>
    </citation>
    <scope>NUCLEOTIDE SEQUENCE [LARGE SCALE GENOMIC DNA]</scope>
    <source>
        <strain evidence="1 2">Odt1-22</strain>
    </source>
</reference>
<keyword evidence="2" id="KW-1185">Reference proteome</keyword>
<dbReference type="Proteomes" id="UP001231924">
    <property type="component" value="Unassembled WGS sequence"/>
</dbReference>
<dbReference type="RefSeq" id="WP_286056012.1">
    <property type="nucleotide sequence ID" value="NZ_JASVWF010000007.1"/>
</dbReference>
<evidence type="ECO:0000313" key="1">
    <source>
        <dbReference type="EMBL" id="MDL5159418.1"/>
    </source>
</evidence>
<protein>
    <submittedName>
        <fullName evidence="1">Uncharacterized protein</fullName>
    </submittedName>
</protein>
<proteinExistence type="predicted"/>
<organism evidence="1 2">
    <name type="scientific">Actinomycetospora termitidis</name>
    <dbReference type="NCBI Taxonomy" id="3053470"/>
    <lineage>
        <taxon>Bacteria</taxon>
        <taxon>Bacillati</taxon>
        <taxon>Actinomycetota</taxon>
        <taxon>Actinomycetes</taxon>
        <taxon>Pseudonocardiales</taxon>
        <taxon>Pseudonocardiaceae</taxon>
        <taxon>Actinomycetospora</taxon>
    </lineage>
</organism>
<gene>
    <name evidence="1" type="ORF">QRT03_25855</name>
</gene>
<evidence type="ECO:0000313" key="2">
    <source>
        <dbReference type="Proteomes" id="UP001231924"/>
    </source>
</evidence>
<name>A0ABT7MJ80_9PSEU</name>
<sequence length="98" mass="10646">MDTVNPVDAGSTEVPKTVQEHLCLAQAALAERVKAGLDRDMSMAAIGTLNEMLRQINEHRPVGDNGKHGVGRCTETCGCEGHHAPWSLTFWPECSCEQ</sequence>
<dbReference type="EMBL" id="JASVWF010000007">
    <property type="protein sequence ID" value="MDL5159418.1"/>
    <property type="molecule type" value="Genomic_DNA"/>
</dbReference>
<comment type="caution">
    <text evidence="1">The sequence shown here is derived from an EMBL/GenBank/DDBJ whole genome shotgun (WGS) entry which is preliminary data.</text>
</comment>
<accession>A0ABT7MJ80</accession>